<gene>
    <name evidence="1" type="ORF">B5P37_11255</name>
</gene>
<proteinExistence type="predicted"/>
<dbReference type="Pfam" id="PF10782">
    <property type="entry name" value="zf-C2HCIx2C"/>
    <property type="match status" value="1"/>
</dbReference>
<evidence type="ECO:0000313" key="1">
    <source>
        <dbReference type="EMBL" id="ARJ52043.1"/>
    </source>
</evidence>
<evidence type="ECO:0000313" key="2">
    <source>
        <dbReference type="Proteomes" id="UP000242864"/>
    </source>
</evidence>
<dbReference type="AlphaFoldDB" id="A0AAC9RQ40"/>
<dbReference type="EMBL" id="CP020773">
    <property type="protein sequence ID" value="ARJ52043.1"/>
    <property type="molecule type" value="Genomic_DNA"/>
</dbReference>
<accession>A0AAC9RQ40</accession>
<dbReference type="InterPro" id="IPR019718">
    <property type="entry name" value="DUF2602"/>
</dbReference>
<dbReference type="Proteomes" id="UP000242864">
    <property type="component" value="Chromosome"/>
</dbReference>
<dbReference type="RefSeq" id="WP_085238476.1">
    <property type="nucleotide sequence ID" value="NZ_CP020773.1"/>
</dbReference>
<reference evidence="1 2" key="1">
    <citation type="submission" date="2017-04" db="EMBL/GenBank/DDBJ databases">
        <authorList>
            <person name="Veseli I.A."/>
            <person name="Tang C."/>
            <person name="Pombert J.-F."/>
        </authorList>
    </citation>
    <scope>NUCLEOTIDE SEQUENCE [LARGE SCALE GENOMIC DNA]</scope>
    <source>
        <strain evidence="1 2">ATCC 700373</strain>
    </source>
</reference>
<dbReference type="KEGG" id="slz:B5P37_11255"/>
<keyword evidence="2" id="KW-1185">Reference proteome</keyword>
<protein>
    <recommendedName>
        <fullName evidence="3">Zinc-finger domain-containing protein</fullName>
    </recommendedName>
</protein>
<sequence length="52" mass="6031">MTSIDRLSEQYCDQCLIKTHLRKVRSKTQAHHFCINECSIGKQIQQLGKALQ</sequence>
<evidence type="ECO:0008006" key="3">
    <source>
        <dbReference type="Google" id="ProtNLM"/>
    </source>
</evidence>
<name>A0AAC9RQ40_9STAP</name>
<organism evidence="1 2">
    <name type="scientific">Staphylococcus lutrae</name>
    <dbReference type="NCBI Taxonomy" id="155085"/>
    <lineage>
        <taxon>Bacteria</taxon>
        <taxon>Bacillati</taxon>
        <taxon>Bacillota</taxon>
        <taxon>Bacilli</taxon>
        <taxon>Bacillales</taxon>
        <taxon>Staphylococcaceae</taxon>
        <taxon>Staphylococcus</taxon>
    </lineage>
</organism>